<dbReference type="SMART" id="SM00829">
    <property type="entry name" value="PKS_ER"/>
    <property type="match status" value="1"/>
</dbReference>
<dbReference type="Gene3D" id="3.40.50.720">
    <property type="entry name" value="NAD(P)-binding Rossmann-like Domain"/>
    <property type="match status" value="1"/>
</dbReference>
<comment type="caution">
    <text evidence="2">The sequence shown here is derived from an EMBL/GenBank/DDBJ whole genome shotgun (WGS) entry which is preliminary data.</text>
</comment>
<dbReference type="InterPro" id="IPR013149">
    <property type="entry name" value="ADH-like_C"/>
</dbReference>
<accession>A0A9P7GP81</accession>
<keyword evidence="3" id="KW-1185">Reference proteome</keyword>
<dbReference type="Pfam" id="PF08240">
    <property type="entry name" value="ADH_N"/>
    <property type="match status" value="1"/>
</dbReference>
<dbReference type="InterPro" id="IPR011032">
    <property type="entry name" value="GroES-like_sf"/>
</dbReference>
<dbReference type="Gene3D" id="3.90.180.10">
    <property type="entry name" value="Medium-chain alcohol dehydrogenases, catalytic domain"/>
    <property type="match status" value="1"/>
</dbReference>
<dbReference type="Proteomes" id="UP000717328">
    <property type="component" value="Unassembled WGS sequence"/>
</dbReference>
<dbReference type="InterPro" id="IPR036291">
    <property type="entry name" value="NAD(P)-bd_dom_sf"/>
</dbReference>
<name>A0A9P7GP81_9AGAR</name>
<proteinExistence type="predicted"/>
<protein>
    <recommendedName>
        <fullName evidence="1">Enoyl reductase (ER) domain-containing protein</fullName>
    </recommendedName>
</protein>
<reference evidence="2" key="1">
    <citation type="submission" date="2021-02" db="EMBL/GenBank/DDBJ databases">
        <authorList>
            <person name="Nieuwenhuis M."/>
            <person name="Van De Peppel L.J.J."/>
        </authorList>
    </citation>
    <scope>NUCLEOTIDE SEQUENCE</scope>
    <source>
        <strain evidence="2">D49</strain>
    </source>
</reference>
<gene>
    <name evidence="2" type="ORF">H0H81_011759</name>
</gene>
<feature type="domain" description="Enoyl reductase (ER)" evidence="1">
    <location>
        <begin position="14"/>
        <end position="342"/>
    </location>
</feature>
<dbReference type="InterPro" id="IPR020843">
    <property type="entry name" value="ER"/>
</dbReference>
<dbReference type="AlphaFoldDB" id="A0A9P7GP81"/>
<dbReference type="Pfam" id="PF00107">
    <property type="entry name" value="ADH_zinc_N"/>
    <property type="match status" value="1"/>
</dbReference>
<dbReference type="CDD" id="cd08249">
    <property type="entry name" value="enoyl_reductase_like"/>
    <property type="match status" value="1"/>
</dbReference>
<organism evidence="2 3">
    <name type="scientific">Sphagnurus paluster</name>
    <dbReference type="NCBI Taxonomy" id="117069"/>
    <lineage>
        <taxon>Eukaryota</taxon>
        <taxon>Fungi</taxon>
        <taxon>Dikarya</taxon>
        <taxon>Basidiomycota</taxon>
        <taxon>Agaricomycotina</taxon>
        <taxon>Agaricomycetes</taxon>
        <taxon>Agaricomycetidae</taxon>
        <taxon>Agaricales</taxon>
        <taxon>Tricholomatineae</taxon>
        <taxon>Lyophyllaceae</taxon>
        <taxon>Sphagnurus</taxon>
    </lineage>
</organism>
<evidence type="ECO:0000313" key="3">
    <source>
        <dbReference type="Proteomes" id="UP000717328"/>
    </source>
</evidence>
<evidence type="ECO:0000259" key="1">
    <source>
        <dbReference type="SMART" id="SM00829"/>
    </source>
</evidence>
<dbReference type="PANTHER" id="PTHR45348">
    <property type="entry name" value="HYPOTHETICAL OXIDOREDUCTASE (EUROFUNG)"/>
    <property type="match status" value="1"/>
</dbReference>
<reference evidence="2" key="2">
    <citation type="submission" date="2021-10" db="EMBL/GenBank/DDBJ databases">
        <title>Phylogenomics reveals ancestral predisposition of the termite-cultivated fungus Termitomyces towards a domesticated lifestyle.</title>
        <authorList>
            <person name="Auxier B."/>
            <person name="Grum-Grzhimaylo A."/>
            <person name="Cardenas M.E."/>
            <person name="Lodge J.D."/>
            <person name="Laessoe T."/>
            <person name="Pedersen O."/>
            <person name="Smith M.E."/>
            <person name="Kuyper T.W."/>
            <person name="Franco-Molano E.A."/>
            <person name="Baroni T.J."/>
            <person name="Aanen D.K."/>
        </authorList>
    </citation>
    <scope>NUCLEOTIDE SEQUENCE</scope>
    <source>
        <strain evidence="2">D49</strain>
    </source>
</reference>
<dbReference type="GO" id="GO:0016651">
    <property type="term" value="F:oxidoreductase activity, acting on NAD(P)H"/>
    <property type="evidence" value="ECO:0007669"/>
    <property type="project" value="InterPro"/>
</dbReference>
<dbReference type="InterPro" id="IPR013154">
    <property type="entry name" value="ADH-like_N"/>
</dbReference>
<dbReference type="EMBL" id="JABCKI010000411">
    <property type="protein sequence ID" value="KAG5650572.1"/>
    <property type="molecule type" value="Genomic_DNA"/>
</dbReference>
<dbReference type="InterPro" id="IPR047122">
    <property type="entry name" value="Trans-enoyl_RdTase-like"/>
</dbReference>
<sequence>MPNHKALFLQSKCGAWEVAEQETRKPGPGELLVRIEACGLNPIEWKIHTYGSAGPVPKSYPTVLGSDIAGVVEEVGEGVSGFAKGDRVVYQGAFENDKAGYQHYGIANVEFVAKIPSNLSFDEAATLPVAIATVATGFYGSKPHGAGLTLPVDEAGKGKYSGKPLLIIGGASSLGQSAIQFACLSGFFPILTTASPSNAGLLKSLGATHVFDRNLSTADLTAQVAEAIGDAPLELVFDTISAPPTQQAGYDLLSEGGHLIIVVPEMLKPVEGRNVTYSMVHGIWGTPFNVEIGRELHKHMTALLADGSIKPNRVEVLPGGLRGVFGGLERLKAGSVSGTKLIAHPHETD</sequence>
<dbReference type="SUPFAM" id="SSF50129">
    <property type="entry name" value="GroES-like"/>
    <property type="match status" value="1"/>
</dbReference>
<dbReference type="SUPFAM" id="SSF51735">
    <property type="entry name" value="NAD(P)-binding Rossmann-fold domains"/>
    <property type="match status" value="1"/>
</dbReference>
<evidence type="ECO:0000313" key="2">
    <source>
        <dbReference type="EMBL" id="KAG5650572.1"/>
    </source>
</evidence>
<dbReference type="OrthoDB" id="3233595at2759"/>
<dbReference type="PANTHER" id="PTHR45348:SF2">
    <property type="entry name" value="ZINC-TYPE ALCOHOL DEHYDROGENASE-LIKE PROTEIN C2E1P3.01"/>
    <property type="match status" value="1"/>
</dbReference>